<gene>
    <name evidence="4" type="primary">LOC113851436</name>
</gene>
<dbReference type="PANTHER" id="PTHR33270:SF7">
    <property type="entry name" value="SNRNP25 UBIQUITIN-LIKE DOMAIN-CONTAINING PROTEIN"/>
    <property type="match status" value="1"/>
</dbReference>
<evidence type="ECO:0000256" key="1">
    <source>
        <dbReference type="SAM" id="MobiDB-lite"/>
    </source>
</evidence>
<evidence type="ECO:0000259" key="2">
    <source>
        <dbReference type="Pfam" id="PF23156"/>
    </source>
</evidence>
<dbReference type="GeneID" id="113851436"/>
<keyword evidence="3" id="KW-1185">Reference proteome</keyword>
<dbReference type="PANTHER" id="PTHR33270">
    <property type="entry name" value="BNAC05G50380D PROTEIN"/>
    <property type="match status" value="1"/>
</dbReference>
<protein>
    <submittedName>
        <fullName evidence="4">Uncharacterized protein LOC113851436</fullName>
    </submittedName>
</protein>
<feature type="region of interest" description="Disordered" evidence="1">
    <location>
        <begin position="1"/>
        <end position="25"/>
    </location>
</feature>
<dbReference type="OrthoDB" id="651546at2759"/>
<proteinExistence type="predicted"/>
<dbReference type="AlphaFoldDB" id="A0A8B8K1X5"/>
<name>A0A8B8K1X5_ABRPR</name>
<reference evidence="4" key="2">
    <citation type="submission" date="2025-08" db="UniProtKB">
        <authorList>
            <consortium name="RefSeq"/>
        </authorList>
    </citation>
    <scope>IDENTIFICATION</scope>
    <source>
        <tissue evidence="4">Young leaves</tissue>
    </source>
</reference>
<dbReference type="KEGG" id="aprc:113851436"/>
<sequence>MTSASPGHRRKFSGKTPPEKHSGMVRRFVPSPLTLKLPLQRSESDVGPWKVLVNVTIENSLGAIQVLMLPQDTVADLIKASLVSYEREKRRPFLKNTDPKCYDLHYSSFTLESLKADDKLMKLGSRNYFLCSKPPTSSCSEKEKNMAFDSAFPSMIFVPLLL</sequence>
<dbReference type="Proteomes" id="UP000694853">
    <property type="component" value="Unplaced"/>
</dbReference>
<evidence type="ECO:0000313" key="3">
    <source>
        <dbReference type="Proteomes" id="UP000694853"/>
    </source>
</evidence>
<evidence type="ECO:0000313" key="4">
    <source>
        <dbReference type="RefSeq" id="XP_027337720.1"/>
    </source>
</evidence>
<dbReference type="Pfam" id="PF23156">
    <property type="entry name" value="DUF7054"/>
    <property type="match status" value="1"/>
</dbReference>
<organism evidence="3 4">
    <name type="scientific">Abrus precatorius</name>
    <name type="common">Indian licorice</name>
    <name type="synonym">Glycine abrus</name>
    <dbReference type="NCBI Taxonomy" id="3816"/>
    <lineage>
        <taxon>Eukaryota</taxon>
        <taxon>Viridiplantae</taxon>
        <taxon>Streptophyta</taxon>
        <taxon>Embryophyta</taxon>
        <taxon>Tracheophyta</taxon>
        <taxon>Spermatophyta</taxon>
        <taxon>Magnoliopsida</taxon>
        <taxon>eudicotyledons</taxon>
        <taxon>Gunneridae</taxon>
        <taxon>Pentapetalae</taxon>
        <taxon>rosids</taxon>
        <taxon>fabids</taxon>
        <taxon>Fabales</taxon>
        <taxon>Fabaceae</taxon>
        <taxon>Papilionoideae</taxon>
        <taxon>50 kb inversion clade</taxon>
        <taxon>NPAAA clade</taxon>
        <taxon>indigoferoid/millettioid clade</taxon>
        <taxon>Abreae</taxon>
        <taxon>Abrus</taxon>
    </lineage>
</organism>
<reference evidence="3" key="1">
    <citation type="journal article" date="2019" name="Toxins">
        <title>Detection of Abrin-Like and Prepropulchellin-Like Toxin Genes and Transcripts Using Whole Genome Sequencing and Full-Length Transcript Sequencing of Abrus precatorius.</title>
        <authorList>
            <person name="Hovde B.T."/>
            <person name="Daligault H.E."/>
            <person name="Hanschen E.R."/>
            <person name="Kunde Y.A."/>
            <person name="Johnson M.B."/>
            <person name="Starkenburg S.R."/>
            <person name="Johnson S.L."/>
        </authorList>
    </citation>
    <scope>NUCLEOTIDE SEQUENCE [LARGE SCALE GENOMIC DNA]</scope>
</reference>
<dbReference type="InterPro" id="IPR055482">
    <property type="entry name" value="DUF7054"/>
</dbReference>
<accession>A0A8B8K1X5</accession>
<feature type="domain" description="DUF7054" evidence="2">
    <location>
        <begin position="49"/>
        <end position="131"/>
    </location>
</feature>
<dbReference type="InterPro" id="IPR040358">
    <property type="entry name" value="At4g22758-like"/>
</dbReference>
<dbReference type="RefSeq" id="XP_027337720.1">
    <property type="nucleotide sequence ID" value="XM_027481919.1"/>
</dbReference>